<dbReference type="PROSITE" id="PS50056">
    <property type="entry name" value="TYR_PHOSPHATASE_2"/>
    <property type="match status" value="1"/>
</dbReference>
<dbReference type="InterPro" id="IPR041201">
    <property type="entry name" value="PTPRJ_TM"/>
</dbReference>
<keyword evidence="6" id="KW-0677">Repeat</keyword>
<feature type="domain" description="Fibronectin type-III" evidence="18">
    <location>
        <begin position="188"/>
        <end position="273"/>
    </location>
</feature>
<dbReference type="CDD" id="cd00063">
    <property type="entry name" value="FN3"/>
    <property type="match status" value="6"/>
</dbReference>
<dbReference type="InterPro" id="IPR000387">
    <property type="entry name" value="Tyr_Pase_dom"/>
</dbReference>
<dbReference type="GO" id="GO:0004725">
    <property type="term" value="F:protein tyrosine phosphatase activity"/>
    <property type="evidence" value="ECO:0007669"/>
    <property type="project" value="UniProtKB-EC"/>
</dbReference>
<evidence type="ECO:0000256" key="7">
    <source>
        <dbReference type="ARBA" id="ARBA00022801"/>
    </source>
</evidence>
<dbReference type="InterPro" id="IPR016130">
    <property type="entry name" value="Tyr_Pase_AS"/>
</dbReference>
<feature type="domain" description="Fibronectin type-III" evidence="18">
    <location>
        <begin position="481"/>
        <end position="569"/>
    </location>
</feature>
<feature type="domain" description="Fibronectin type-III" evidence="18">
    <location>
        <begin position="365"/>
        <end position="452"/>
    </location>
</feature>
<dbReference type="PANTHER" id="PTHR46957:SF5">
    <property type="entry name" value="PROTEIN-TYROSINE-PHOSPHATASE"/>
    <property type="match status" value="1"/>
</dbReference>
<evidence type="ECO:0000259" key="18">
    <source>
        <dbReference type="PROSITE" id="PS50853"/>
    </source>
</evidence>
<keyword evidence="10 14" id="KW-0472">Membrane</keyword>
<dbReference type="InterPro" id="IPR050713">
    <property type="entry name" value="RTP_Phos/Ushers"/>
</dbReference>
<evidence type="ECO:0000256" key="11">
    <source>
        <dbReference type="ARBA" id="ARBA00023180"/>
    </source>
</evidence>
<dbReference type="InterPro" id="IPR003595">
    <property type="entry name" value="Tyr_Pase_cat"/>
</dbReference>
<dbReference type="InterPro" id="IPR019931">
    <property type="entry name" value="LPXTG_anchor"/>
</dbReference>
<feature type="transmembrane region" description="Helical" evidence="14">
    <location>
        <begin position="1171"/>
        <end position="1194"/>
    </location>
</feature>
<gene>
    <name evidence="19" type="ORF">NDU88_004311</name>
</gene>
<dbReference type="PROSITE" id="PS50055">
    <property type="entry name" value="TYR_PHOSPHATASE_PTP"/>
    <property type="match status" value="1"/>
</dbReference>
<dbReference type="PANTHER" id="PTHR46957">
    <property type="entry name" value="CYTOKINE RECEPTOR"/>
    <property type="match status" value="1"/>
</dbReference>
<feature type="domain" description="Fibronectin type-III" evidence="18">
    <location>
        <begin position="274"/>
        <end position="362"/>
    </location>
</feature>
<keyword evidence="4 14" id="KW-0812">Transmembrane</keyword>
<comment type="catalytic activity">
    <reaction evidence="13">
        <text>O-phospho-L-tyrosyl-[protein] + H2O = L-tyrosyl-[protein] + phosphate</text>
        <dbReference type="Rhea" id="RHEA:10684"/>
        <dbReference type="Rhea" id="RHEA-COMP:10136"/>
        <dbReference type="Rhea" id="RHEA-COMP:20101"/>
        <dbReference type="ChEBI" id="CHEBI:15377"/>
        <dbReference type="ChEBI" id="CHEBI:43474"/>
        <dbReference type="ChEBI" id="CHEBI:46858"/>
        <dbReference type="ChEBI" id="CHEBI:61978"/>
        <dbReference type="EC" id="3.1.3.48"/>
    </reaction>
</comment>
<evidence type="ECO:0000256" key="5">
    <source>
        <dbReference type="ARBA" id="ARBA00022729"/>
    </source>
</evidence>
<dbReference type="Gene3D" id="3.90.190.10">
    <property type="entry name" value="Protein tyrosine phosphatase superfamily"/>
    <property type="match status" value="1"/>
</dbReference>
<dbReference type="SMART" id="SM00060">
    <property type="entry name" value="FN3"/>
    <property type="match status" value="12"/>
</dbReference>
<name>A0AAV7TRK1_PLEWA</name>
<dbReference type="Pfam" id="PF00041">
    <property type="entry name" value="fn3"/>
    <property type="match status" value="11"/>
</dbReference>
<dbReference type="EMBL" id="JANPWB010000006">
    <property type="protein sequence ID" value="KAJ1179075.1"/>
    <property type="molecule type" value="Genomic_DNA"/>
</dbReference>
<dbReference type="InterPro" id="IPR036116">
    <property type="entry name" value="FN3_sf"/>
</dbReference>
<dbReference type="GO" id="GO:0032502">
    <property type="term" value="P:developmental process"/>
    <property type="evidence" value="ECO:0007669"/>
    <property type="project" value="UniProtKB-ARBA"/>
</dbReference>
<dbReference type="PROSITE" id="PS50847">
    <property type="entry name" value="GRAM_POS_ANCHORING"/>
    <property type="match status" value="1"/>
</dbReference>
<evidence type="ECO:0000259" key="17">
    <source>
        <dbReference type="PROSITE" id="PS50847"/>
    </source>
</evidence>
<reference evidence="19" key="1">
    <citation type="journal article" date="2022" name="bioRxiv">
        <title>Sequencing and chromosome-scale assembly of the giantPleurodeles waltlgenome.</title>
        <authorList>
            <person name="Brown T."/>
            <person name="Elewa A."/>
            <person name="Iarovenko S."/>
            <person name="Subramanian E."/>
            <person name="Araus A.J."/>
            <person name="Petzold A."/>
            <person name="Susuki M."/>
            <person name="Suzuki K.-i.T."/>
            <person name="Hayashi T."/>
            <person name="Toyoda A."/>
            <person name="Oliveira C."/>
            <person name="Osipova E."/>
            <person name="Leigh N.D."/>
            <person name="Simon A."/>
            <person name="Yun M.H."/>
        </authorList>
    </citation>
    <scope>NUCLEOTIDE SEQUENCE</scope>
    <source>
        <strain evidence="19">20211129_DDA</strain>
        <tissue evidence="19">Liver</tissue>
    </source>
</reference>
<feature type="domain" description="Fibronectin type-III" evidence="18">
    <location>
        <begin position="658"/>
        <end position="746"/>
    </location>
</feature>
<keyword evidence="3" id="KW-0964">Secreted</keyword>
<dbReference type="PROSITE" id="PS00383">
    <property type="entry name" value="TYR_PHOSPHATASE_1"/>
    <property type="match status" value="1"/>
</dbReference>
<proteinExistence type="inferred from homology"/>
<evidence type="ECO:0000313" key="20">
    <source>
        <dbReference type="Proteomes" id="UP001066276"/>
    </source>
</evidence>
<evidence type="ECO:0000259" key="15">
    <source>
        <dbReference type="PROSITE" id="PS50055"/>
    </source>
</evidence>
<evidence type="ECO:0000256" key="9">
    <source>
        <dbReference type="ARBA" id="ARBA00022989"/>
    </source>
</evidence>
<feature type="domain" description="Fibronectin type-III" evidence="18">
    <location>
        <begin position="11"/>
        <end position="96"/>
    </location>
</feature>
<dbReference type="PROSITE" id="PS50853">
    <property type="entry name" value="FN3"/>
    <property type="match status" value="11"/>
</dbReference>
<dbReference type="CDD" id="cd12087">
    <property type="entry name" value="TM_EGFR-like"/>
    <property type="match status" value="1"/>
</dbReference>
<feature type="domain" description="Fibronectin type-III" evidence="18">
    <location>
        <begin position="926"/>
        <end position="1012"/>
    </location>
</feature>
<evidence type="ECO:0000259" key="16">
    <source>
        <dbReference type="PROSITE" id="PS50056"/>
    </source>
</evidence>
<comment type="similarity">
    <text evidence="12">Belongs to the protein-tyrosine phosphatase family. Receptor class 3 subfamily.</text>
</comment>
<feature type="domain" description="Gram-positive cocci surface proteins LPxTG" evidence="17">
    <location>
        <begin position="1160"/>
        <end position="1205"/>
    </location>
</feature>
<feature type="domain" description="Tyrosine-protein phosphatase" evidence="15">
    <location>
        <begin position="1241"/>
        <end position="1500"/>
    </location>
</feature>
<comment type="caution">
    <text evidence="19">The sequence shown here is derived from an EMBL/GenBank/DDBJ whole genome shotgun (WGS) entry which is preliminary data.</text>
</comment>
<dbReference type="InterPro" id="IPR013783">
    <property type="entry name" value="Ig-like_fold"/>
</dbReference>
<dbReference type="InterPro" id="IPR029021">
    <property type="entry name" value="Prot-tyrosine_phosphatase-like"/>
</dbReference>
<keyword evidence="20" id="KW-1185">Reference proteome</keyword>
<keyword evidence="9 14" id="KW-1133">Transmembrane helix</keyword>
<keyword evidence="5" id="KW-0732">Signal</keyword>
<evidence type="ECO:0000256" key="10">
    <source>
        <dbReference type="ARBA" id="ARBA00023136"/>
    </source>
</evidence>
<keyword evidence="8" id="KW-0904">Protein phosphatase</keyword>
<dbReference type="Pfam" id="PF18861">
    <property type="entry name" value="PTP_tm"/>
    <property type="match status" value="1"/>
</dbReference>
<evidence type="ECO:0000256" key="14">
    <source>
        <dbReference type="SAM" id="Phobius"/>
    </source>
</evidence>
<dbReference type="SMART" id="SM00194">
    <property type="entry name" value="PTPc"/>
    <property type="match status" value="1"/>
</dbReference>
<dbReference type="InterPro" id="IPR003961">
    <property type="entry name" value="FN3_dom"/>
</dbReference>
<dbReference type="PRINTS" id="PR00700">
    <property type="entry name" value="PRTYPHPHTASE"/>
</dbReference>
<feature type="domain" description="Tyrosine specific protein phosphatases" evidence="16">
    <location>
        <begin position="1417"/>
        <end position="1491"/>
    </location>
</feature>
<evidence type="ECO:0000256" key="4">
    <source>
        <dbReference type="ARBA" id="ARBA00022692"/>
    </source>
</evidence>
<dbReference type="Proteomes" id="UP001066276">
    <property type="component" value="Chromosome 3_2"/>
</dbReference>
<dbReference type="GO" id="GO:0016020">
    <property type="term" value="C:membrane"/>
    <property type="evidence" value="ECO:0007669"/>
    <property type="project" value="UniProtKB-SubCell"/>
</dbReference>
<dbReference type="Pfam" id="PF00102">
    <property type="entry name" value="Y_phosphatase"/>
    <property type="match status" value="1"/>
</dbReference>
<dbReference type="SUPFAM" id="SSF49265">
    <property type="entry name" value="Fibronectin type III"/>
    <property type="match status" value="6"/>
</dbReference>
<dbReference type="EC" id="3.1.3.48" evidence="2"/>
<dbReference type="SUPFAM" id="SSF52799">
    <property type="entry name" value="(Phosphotyrosine protein) phosphatases II"/>
    <property type="match status" value="1"/>
</dbReference>
<feature type="domain" description="Fibronectin type-III" evidence="18">
    <location>
        <begin position="835"/>
        <end position="923"/>
    </location>
</feature>
<evidence type="ECO:0000256" key="12">
    <source>
        <dbReference type="ARBA" id="ARBA00025789"/>
    </source>
</evidence>
<evidence type="ECO:0000256" key="6">
    <source>
        <dbReference type="ARBA" id="ARBA00022737"/>
    </source>
</evidence>
<evidence type="ECO:0000256" key="3">
    <source>
        <dbReference type="ARBA" id="ARBA00022525"/>
    </source>
</evidence>
<protein>
    <recommendedName>
        <fullName evidence="2">protein-tyrosine-phosphatase</fullName>
        <ecNumber evidence="2">3.1.3.48</ecNumber>
    </recommendedName>
</protein>
<evidence type="ECO:0000256" key="1">
    <source>
        <dbReference type="ARBA" id="ARBA00004479"/>
    </source>
</evidence>
<feature type="domain" description="Fibronectin type-III" evidence="18">
    <location>
        <begin position="572"/>
        <end position="657"/>
    </location>
</feature>
<dbReference type="SMART" id="SM00404">
    <property type="entry name" value="PTPc_motif"/>
    <property type="match status" value="1"/>
</dbReference>
<keyword evidence="11" id="KW-0325">Glycoprotein</keyword>
<evidence type="ECO:0000313" key="19">
    <source>
        <dbReference type="EMBL" id="KAJ1179075.1"/>
    </source>
</evidence>
<dbReference type="Gene3D" id="2.60.40.10">
    <property type="entry name" value="Immunoglobulins"/>
    <property type="match status" value="12"/>
</dbReference>
<evidence type="ECO:0000256" key="2">
    <source>
        <dbReference type="ARBA" id="ARBA00013064"/>
    </source>
</evidence>
<feature type="domain" description="Fibronectin type-III" evidence="18">
    <location>
        <begin position="97"/>
        <end position="185"/>
    </location>
</feature>
<dbReference type="InterPro" id="IPR000242">
    <property type="entry name" value="PTP_cat"/>
</dbReference>
<organism evidence="19 20">
    <name type="scientific">Pleurodeles waltl</name>
    <name type="common">Iberian ribbed newt</name>
    <dbReference type="NCBI Taxonomy" id="8319"/>
    <lineage>
        <taxon>Eukaryota</taxon>
        <taxon>Metazoa</taxon>
        <taxon>Chordata</taxon>
        <taxon>Craniata</taxon>
        <taxon>Vertebrata</taxon>
        <taxon>Euteleostomi</taxon>
        <taxon>Amphibia</taxon>
        <taxon>Batrachia</taxon>
        <taxon>Caudata</taxon>
        <taxon>Salamandroidea</taxon>
        <taxon>Salamandridae</taxon>
        <taxon>Pleurodelinae</taxon>
        <taxon>Pleurodeles</taxon>
    </lineage>
</organism>
<feature type="domain" description="Fibronectin type-III" evidence="18">
    <location>
        <begin position="749"/>
        <end position="834"/>
    </location>
</feature>
<sequence>MTHIAYYYEKEILDITLNNRKSPNNIEVNWSAPPGLVEWYNVYLQGAVSQNKTTSSIKPVNFTDLLPGREYSITITTISGPFNETSAVVTEATYPERPGSVTSLDAERNSIKFSWNQPLNMSGIQLTYNITYSSSQGNRSITNTSTYANIENLVSGTNYTISVVTVGVYNYSSPPLLISSYTRPSQVSSQDITLNNRKSPNNIEVNWSAPPGLVEWYNVYLQGAVSQNKTTSSIKPVNFTDLLPGREYSITITTISGPFNETSAVVTEATYPERPGSVTSLNAERNSIKFSWNQPLNMSGIQLTYNITYSSSQGNRSITNTSTYANIENLVSGTNYTISVVTVGVYNYSSPPLLISSYTRPSQVSSQDITLNNRKSPNNIEVNWSAPPGLVEWYTVYLQGAVIQNETTSSIKPVNFTDLLPGREYSITITTISGPFNETSAVVTEATYLLPGREYSITITTISGPFNETSAVVTEATYPERPGSVTSLDAERNSIKFSWNQPLNMSGIQLTYNITYNSSQGNRSITNTSTYANIENLVSGTNYTISVVTVGVYNYSSPPLLISSYTRPSQVSSQDITLNNRKSPNNIEVNWSAPPGLVEWYNVYLQGAVSQNKTTSSIKPVNFTDLLPGREYSITITTISGPFNETSAVVTEATYPERPGSVTSLNAERNSIKFSWNQPLNMSGIQLTYNITYSSSQGNRSITNTSTYANIENLVSGTNYTISVVTVGVYNYSSPPLLISSYTRPSQVSSQDITLNNRKSPNNIEVNWSAPPGLVEWYNVYLQGAVSQNKKTSSIKPVNFTDLLPGREYCITITTISGPFNETSAVVTEATYPARPGSVTSLNAERNSIKLSWDQPLNMSGLQLTYNITYSSSQVTRSITNTSTYANIENLDSGTNYTISVVTVGAHNYASPHLLLSSYTRPSQVSAQDITLNNRKSTNSIEVNWIAPPGLVEWYTVSLQGAVTQTKTISSVQPITFTDLLPGREYNITITTISGPFNETSSVVTEATYPEPPTNAQFYITSLSDTQLQVQFSAFPDTNGPIMAYAVLVTKGSQEPASLAEYLGKTYDDNKKNLSTTYVSCIRDSLQSRSFSTRASPIKMVIGDGTTSYSYFNGPLNKETAYRISVAGFTRIKFNTNPDTIDGNKSLMSFISNGSPVTILPATTTNSDTGAIVGAVVGSIAGVTVLGIVGAVLWKRRRNGEKNRHEFDGPQIRSLKRSKGAPLENFEDFVRKQRADTNLGFEEDYEKLQSVGVRQTKHAAELPENKQKNRYNNVLPYDVSRVMLSCVNPTDDYINANYVPGYHSQKEFIAAQGPLPHTVPDFWRMIWEKQIYAIIMLTKCIELGKVKCDHYWPKVTREAMTFEDLRVILTAEFVLPDWTVRHLLVINNKTKEERSVQQFHFTAWPDHGVPVTTDVLINFRHLVRDYMKEECPVNSPALVHCSAGVGRTGTFIALDHIIFQMEIEKTIDIYSIVHNLRMHRALMVQTGAQYIFLHQCAVDMINAQKQAADSLVYENQYPTSIYEVMPSRSTSRPMPPSRPAYR</sequence>
<evidence type="ECO:0000256" key="8">
    <source>
        <dbReference type="ARBA" id="ARBA00022912"/>
    </source>
</evidence>
<dbReference type="GO" id="GO:0043235">
    <property type="term" value="C:receptor complex"/>
    <property type="evidence" value="ECO:0007669"/>
    <property type="project" value="TreeGrafter"/>
</dbReference>
<evidence type="ECO:0000256" key="13">
    <source>
        <dbReference type="ARBA" id="ARBA00051722"/>
    </source>
</evidence>
<keyword evidence="7" id="KW-0378">Hydrolase</keyword>
<comment type="subcellular location">
    <subcellularLocation>
        <location evidence="1">Membrane</location>
        <topology evidence="1">Single-pass type I membrane protein</topology>
    </subcellularLocation>
</comment>
<accession>A0AAV7TRK1</accession>
<dbReference type="FunFam" id="3.90.190.10:FF:000009">
    <property type="entry name" value="Receptor-type tyrosine-protein phosphatase beta"/>
    <property type="match status" value="1"/>
</dbReference>